<dbReference type="CTD" id="79866"/>
<dbReference type="GO" id="GO:0019901">
    <property type="term" value="F:protein kinase binding"/>
    <property type="evidence" value="ECO:0007669"/>
    <property type="project" value="TreeGrafter"/>
</dbReference>
<dbReference type="InParanoid" id="A0A6J2VPE9"/>
<dbReference type="GO" id="GO:0060236">
    <property type="term" value="P:regulation of mitotic spindle organization"/>
    <property type="evidence" value="ECO:0007669"/>
    <property type="project" value="TreeGrafter"/>
</dbReference>
<dbReference type="FunCoup" id="A0A6J2VPE9">
    <property type="interactions" value="1375"/>
</dbReference>
<evidence type="ECO:0000256" key="5">
    <source>
        <dbReference type="ARBA" id="ARBA00023306"/>
    </source>
</evidence>
<feature type="compositionally biased region" description="Polar residues" evidence="6">
    <location>
        <begin position="463"/>
        <end position="475"/>
    </location>
</feature>
<evidence type="ECO:0000256" key="1">
    <source>
        <dbReference type="ARBA" id="ARBA00010963"/>
    </source>
</evidence>
<dbReference type="Pfam" id="PF15280">
    <property type="entry name" value="BORA_N"/>
    <property type="match status" value="1"/>
</dbReference>
<evidence type="ECO:0000256" key="6">
    <source>
        <dbReference type="SAM" id="MobiDB-lite"/>
    </source>
</evidence>
<evidence type="ECO:0000313" key="8">
    <source>
        <dbReference type="RefSeq" id="XP_030634820.1"/>
    </source>
</evidence>
<dbReference type="GO" id="GO:0051301">
    <property type="term" value="P:cell division"/>
    <property type="evidence" value="ECO:0007669"/>
    <property type="project" value="UniProtKB-KW"/>
</dbReference>
<gene>
    <name evidence="8" type="primary">bora</name>
</gene>
<feature type="region of interest" description="Disordered" evidence="6">
    <location>
        <begin position="1"/>
        <end position="22"/>
    </location>
</feature>
<dbReference type="OrthoDB" id="10020858at2759"/>
<feature type="compositionally biased region" description="Basic and acidic residues" evidence="6">
    <location>
        <begin position="415"/>
        <end position="448"/>
    </location>
</feature>
<dbReference type="Proteomes" id="UP000504632">
    <property type="component" value="Chromosome 7"/>
</dbReference>
<comment type="similarity">
    <text evidence="1">Belongs to the BORA family.</text>
</comment>
<name>A0A6J2VPE9_CHACN</name>
<dbReference type="GO" id="GO:0005737">
    <property type="term" value="C:cytoplasm"/>
    <property type="evidence" value="ECO:0007669"/>
    <property type="project" value="TreeGrafter"/>
</dbReference>
<dbReference type="GeneID" id="115815989"/>
<dbReference type="PANTHER" id="PTHR14728">
    <property type="entry name" value="PROTEIN AURORA BOREALIS"/>
    <property type="match status" value="1"/>
</dbReference>
<dbReference type="PRINTS" id="PR02038">
    <property type="entry name" value="AURORABORA"/>
</dbReference>
<sequence>MGDAAEPYVTPETPARPAILNPFESPNDYHRLREPIVSSPSVFKWSTASSATPAKFKWSIDEMASLLPVHIDPEDIHRQSLYMSQTRTDSEIEAKRQSAIDQFFTKGTIVPSPWGAPTSKPLLQGHHEKSPLSPLVTDEPQSTKKINATCQTILSLPVDFDLEKILGDHYKTEEVSEQVQDSLSSSSLRRKLFLDGIGSGSESSTPSSPEREHDAPLGGGDMMSSVIVSPVQCKMAARTPSSGQFSSSPIQDRCRAYSLGSVTSPMFPERTSPLFKSPTLSPIVLQHARTPMSGERKKLSFVTPEAAPLGSSDIALSHCGESPYVEGCSPIRSCSPFQPRHKSAQGWASPPHISPILNPALLDKDNINLSQPLPTMDLDSCSPSLARRQPERVWSGESVAMLPELHQMEQEEASEEKKMEEEGKGVEKKTKSREKEKEHRRSSSKEESCAWGPEEEDGASPVRLTSSRTGSVSNAESTHMFVSLLTEGSCNPYDMSMQVDSGYNTYSVCTNSLMDGISSDSQSKELFDTHVPEEGTAYIKHTRSKSLLFVNTSPDYTSNSRA</sequence>
<dbReference type="PANTHER" id="PTHR14728:SF2">
    <property type="entry name" value="PROTEIN AURORA BOREALIS"/>
    <property type="match status" value="1"/>
</dbReference>
<organism evidence="7 8">
    <name type="scientific">Chanos chanos</name>
    <name type="common">Milkfish</name>
    <name type="synonym">Mugil chanos</name>
    <dbReference type="NCBI Taxonomy" id="29144"/>
    <lineage>
        <taxon>Eukaryota</taxon>
        <taxon>Metazoa</taxon>
        <taxon>Chordata</taxon>
        <taxon>Craniata</taxon>
        <taxon>Vertebrata</taxon>
        <taxon>Euteleostomi</taxon>
        <taxon>Actinopterygii</taxon>
        <taxon>Neopterygii</taxon>
        <taxon>Teleostei</taxon>
        <taxon>Ostariophysi</taxon>
        <taxon>Gonorynchiformes</taxon>
        <taxon>Chanidae</taxon>
        <taxon>Chanos</taxon>
    </lineage>
</organism>
<reference evidence="8" key="1">
    <citation type="submission" date="2025-08" db="UniProtKB">
        <authorList>
            <consortium name="RefSeq"/>
        </authorList>
    </citation>
    <scope>IDENTIFICATION</scope>
</reference>
<feature type="region of interest" description="Disordered" evidence="6">
    <location>
        <begin position="116"/>
        <end position="140"/>
    </location>
</feature>
<dbReference type="AlphaFoldDB" id="A0A6J2VPE9"/>
<evidence type="ECO:0000313" key="7">
    <source>
        <dbReference type="Proteomes" id="UP000504632"/>
    </source>
</evidence>
<protein>
    <recommendedName>
        <fullName evidence="2">Protein aurora borealis</fullName>
    </recommendedName>
</protein>
<proteinExistence type="inferred from homology"/>
<feature type="region of interest" description="Disordered" evidence="6">
    <location>
        <begin position="408"/>
        <end position="475"/>
    </location>
</feature>
<keyword evidence="5" id="KW-0131">Cell cycle</keyword>
<dbReference type="RefSeq" id="XP_030634820.1">
    <property type="nucleotide sequence ID" value="XM_030778960.1"/>
</dbReference>
<keyword evidence="7" id="KW-1185">Reference proteome</keyword>
<accession>A0A6J2VPE9</accession>
<keyword evidence="4" id="KW-0498">Mitosis</keyword>
<dbReference type="GO" id="GO:0005634">
    <property type="term" value="C:nucleus"/>
    <property type="evidence" value="ECO:0007669"/>
    <property type="project" value="TreeGrafter"/>
</dbReference>
<evidence type="ECO:0000256" key="4">
    <source>
        <dbReference type="ARBA" id="ARBA00022776"/>
    </source>
</evidence>
<evidence type="ECO:0000256" key="2">
    <source>
        <dbReference type="ARBA" id="ARBA00020055"/>
    </source>
</evidence>
<dbReference type="GO" id="GO:0007088">
    <property type="term" value="P:regulation of mitotic nuclear division"/>
    <property type="evidence" value="ECO:0007669"/>
    <property type="project" value="TreeGrafter"/>
</dbReference>
<keyword evidence="3" id="KW-0132">Cell division</keyword>
<feature type="region of interest" description="Disordered" evidence="6">
    <location>
        <begin position="196"/>
        <end position="222"/>
    </location>
</feature>
<dbReference type="InterPro" id="IPR023252">
    <property type="entry name" value="Aurora_borealis_protein"/>
</dbReference>
<evidence type="ECO:0000256" key="3">
    <source>
        <dbReference type="ARBA" id="ARBA00022618"/>
    </source>
</evidence>